<dbReference type="RefSeq" id="XP_024329326.1">
    <property type="nucleotide sequence ID" value="XM_024475622.1"/>
</dbReference>
<sequence>MLFCVLLISTTNISDSNINYINNRFYSNLYNVVSTAEDTQQNTIFGNLLCNDKMQTDDGADSGRDQSTNKHNLDSDLTCDQYTCETNNFSLTPSKDLSQNPESTNFLNQDYSILDVGTNTPQYWNGVVSATDVSHTNRVETSLPLTYNNHIPAQTNVYSDSCLLTQIESIPVVQENESLTELLKARCTDYYTE</sequence>
<dbReference type="VEuPathDB" id="MicrosporidiaDB:NCER_102239"/>
<dbReference type="GeneID" id="36320569"/>
<feature type="signal peptide" evidence="1">
    <location>
        <begin position="1"/>
        <end position="16"/>
    </location>
</feature>
<evidence type="ECO:0000313" key="2">
    <source>
        <dbReference type="EMBL" id="KKO73584.1"/>
    </source>
</evidence>
<evidence type="ECO:0000313" key="3">
    <source>
        <dbReference type="Proteomes" id="UP000034350"/>
    </source>
</evidence>
<dbReference type="VEuPathDB" id="MicrosporidiaDB:AAJ76_425000580"/>
<keyword evidence="3" id="KW-1185">Reference proteome</keyword>
<evidence type="ECO:0000256" key="1">
    <source>
        <dbReference type="SAM" id="SignalP"/>
    </source>
</evidence>
<dbReference type="AlphaFoldDB" id="A0A0F9Z6N7"/>
<reference evidence="2 3" key="1">
    <citation type="journal article" date="2015" name="Environ. Microbiol.">
        <title>Genome analyses suggest the presence of polyploidy and recent human-driven expansions in eight global populations of the honeybee pathogen Nosema ceranae.</title>
        <authorList>
            <person name="Pelin A."/>
            <person name="Selman M."/>
            <person name="Aris-Brosou S."/>
            <person name="Farinelli L."/>
            <person name="Corradi N."/>
        </authorList>
    </citation>
    <scope>NUCLEOTIDE SEQUENCE [LARGE SCALE GENOMIC DNA]</scope>
    <source>
        <strain evidence="2 3">PA08 1199</strain>
    </source>
</reference>
<comment type="caution">
    <text evidence="2">The sequence shown here is derived from an EMBL/GenBank/DDBJ whole genome shotgun (WGS) entry which is preliminary data.</text>
</comment>
<protein>
    <submittedName>
        <fullName evidence="2">Uncharacterized protein</fullName>
    </submittedName>
</protein>
<feature type="chain" id="PRO_5002530721" evidence="1">
    <location>
        <begin position="17"/>
        <end position="193"/>
    </location>
</feature>
<accession>A0A0F9Z6N7</accession>
<gene>
    <name evidence="2" type="ORF">AAJ76_425000580</name>
</gene>
<proteinExistence type="predicted"/>
<organism evidence="2 3">
    <name type="scientific">Vairimorpha ceranae</name>
    <dbReference type="NCBI Taxonomy" id="40302"/>
    <lineage>
        <taxon>Eukaryota</taxon>
        <taxon>Fungi</taxon>
        <taxon>Fungi incertae sedis</taxon>
        <taxon>Microsporidia</taxon>
        <taxon>Nosematidae</taxon>
        <taxon>Vairimorpha</taxon>
    </lineage>
</organism>
<dbReference type="EMBL" id="JPQZ01000423">
    <property type="protein sequence ID" value="KKO73584.1"/>
    <property type="molecule type" value="Genomic_DNA"/>
</dbReference>
<dbReference type="Proteomes" id="UP000034350">
    <property type="component" value="Unassembled WGS sequence"/>
</dbReference>
<name>A0A0F9Z6N7_9MICR</name>
<keyword evidence="1" id="KW-0732">Signal</keyword>
<feature type="non-terminal residue" evidence="2">
    <location>
        <position position="193"/>
    </location>
</feature>